<evidence type="ECO:0000313" key="2">
    <source>
        <dbReference type="EMBL" id="QJR13041.1"/>
    </source>
</evidence>
<gene>
    <name evidence="2" type="ORF">DSM104443_04135</name>
</gene>
<feature type="chain" id="PRO_5027086040" description="SH3 domain-containing protein" evidence="1">
    <location>
        <begin position="23"/>
        <end position="505"/>
    </location>
</feature>
<reference evidence="2 3" key="1">
    <citation type="submission" date="2020-04" db="EMBL/GenBank/DDBJ databases">
        <title>Usitatibacter rugosus gen. nov., sp. nov. and Usitatibacter palustris sp. nov., novel members of Usitatibacteraceae fam. nov. within the order Nitrosomonadales isolated from soil.</title>
        <authorList>
            <person name="Huber K.J."/>
            <person name="Neumann-Schaal M."/>
            <person name="Geppert A."/>
            <person name="Luckner M."/>
            <person name="Wanner G."/>
            <person name="Overmann J."/>
        </authorList>
    </citation>
    <scope>NUCLEOTIDE SEQUENCE [LARGE SCALE GENOMIC DNA]</scope>
    <source>
        <strain evidence="2 3">0125_3</strain>
    </source>
</reference>
<feature type="signal peptide" evidence="1">
    <location>
        <begin position="1"/>
        <end position="22"/>
    </location>
</feature>
<evidence type="ECO:0008006" key="4">
    <source>
        <dbReference type="Google" id="ProtNLM"/>
    </source>
</evidence>
<accession>A0A6M4H0L8</accession>
<dbReference type="RefSeq" id="WP_246232383.1">
    <property type="nucleotide sequence ID" value="NZ_CP053069.1"/>
</dbReference>
<protein>
    <recommendedName>
        <fullName evidence="4">SH3 domain-containing protein</fullName>
    </recommendedName>
</protein>
<dbReference type="Proteomes" id="UP000501534">
    <property type="component" value="Chromosome"/>
</dbReference>
<keyword evidence="1" id="KW-0732">Signal</keyword>
<name>A0A6M4H0L8_9PROT</name>
<dbReference type="EMBL" id="CP053069">
    <property type="protein sequence ID" value="QJR13041.1"/>
    <property type="molecule type" value="Genomic_DNA"/>
</dbReference>
<keyword evidence="3" id="KW-1185">Reference proteome</keyword>
<dbReference type="AlphaFoldDB" id="A0A6M4H0L8"/>
<organism evidence="2 3">
    <name type="scientific">Usitatibacter rugosus</name>
    <dbReference type="NCBI Taxonomy" id="2732067"/>
    <lineage>
        <taxon>Bacteria</taxon>
        <taxon>Pseudomonadati</taxon>
        <taxon>Pseudomonadota</taxon>
        <taxon>Betaproteobacteria</taxon>
        <taxon>Nitrosomonadales</taxon>
        <taxon>Usitatibacteraceae</taxon>
        <taxon>Usitatibacter</taxon>
    </lineage>
</organism>
<evidence type="ECO:0000313" key="3">
    <source>
        <dbReference type="Proteomes" id="UP000501534"/>
    </source>
</evidence>
<dbReference type="KEGG" id="uru:DSM104443_04135"/>
<evidence type="ECO:0000256" key="1">
    <source>
        <dbReference type="SAM" id="SignalP"/>
    </source>
</evidence>
<sequence>MNTRLLFVFALAALALAATAMAEPPAVKTGISGDRGIAIVTQEPAGLRAAPKESSKPHTLLSQGEALEVRGEKLEFVQVYDYRRERGGWVAARLVQRFRLDAAEAPELLAVIRFLREMPGREALGIGFAAAYIQAAPKEVMNGPNGVEALDALGTFAERLARRASAGTLGKAEQAEVSAHLDVALRHGVRFTSREAEGRVLLCYDGDAFKRVLAMAATPEQRARAALAVTRSDCIDAGLRPGERQALDAWRSEMLDRVTVADLPPAMKNRVHMRRAAVWSGLAYHQARRGEATTDAAQRALAELASVRKEDLTESDTRAYSDAVMRVGASRWATIPAKPAPKQPDSRPRLVAVSGNVGETCLLLVDAKNDVLAPLARRCTYGLPWMESATLNRESNAVAVAVQQTDTWREAWVFRKAGAAWTVRVLPPATFAPGVGYAEVAGWVPGGSQMLVAREASGDGRYQRAFELIRLDTLATVRTAEEPSHLSAFQRWQDPAWKQNTVSLR</sequence>
<proteinExistence type="predicted"/>